<name>A0AAE3HNM1_9GAMM</name>
<proteinExistence type="predicted"/>
<dbReference type="Gene3D" id="1.20.1600.10">
    <property type="entry name" value="Outer membrane efflux proteins (OEP)"/>
    <property type="match status" value="1"/>
</dbReference>
<dbReference type="RefSeq" id="WP_259055769.1">
    <property type="nucleotide sequence ID" value="NZ_JANUCT010000012.1"/>
</dbReference>
<comment type="caution">
    <text evidence="2">The sequence shown here is derived from an EMBL/GenBank/DDBJ whole genome shotgun (WGS) entry which is preliminary data.</text>
</comment>
<dbReference type="SUPFAM" id="SSF56954">
    <property type="entry name" value="Outer membrane efflux proteins (OEP)"/>
    <property type="match status" value="1"/>
</dbReference>
<accession>A0AAE3HNM1</accession>
<sequence>MRGRIVLLALPLLGGCAASLPQDDGFDEVAATVEQRLEQKAYWYRDREADAEIRASVARLLERPLSADASIQVALLNNHHLQATYARLGLARADLVQASLLGNPTLFSSIRFPSRGSGTNLEFEVAQGFLDILLRPARQRMAQSEFERTQLAVSQEVLDFSAEVLIAYRKVQAAARRMAVFEVLNESSQAGYELAQRFEEAGNMTPLALSRHRAIAAEAETELQRAQDEYHNRRDALSRLLGLAAGERDWQLADTLPALPEQALETSQLAQRASDRRLDLQALRKDRERLQQALAMTMDTRYLGGAEFGFNAERETDGSSLYGPNFAIELPIFDQKQAQIARLETLLLDNSAAIQALERDIENDVLAGIDRLQRLRDRIVHYRDEVIPANEDTLKHMQREQNYMLADVFDLLLVQRQARSAYRGYIDSLRDYWIARAELQRATAATLAGQARTTHEGEEQ</sequence>
<dbReference type="PANTHER" id="PTHR30203:SF24">
    <property type="entry name" value="BLR4935 PROTEIN"/>
    <property type="match status" value="1"/>
</dbReference>
<evidence type="ECO:0000313" key="3">
    <source>
        <dbReference type="Proteomes" id="UP001204445"/>
    </source>
</evidence>
<reference evidence="2" key="1">
    <citation type="submission" date="2022-08" db="EMBL/GenBank/DDBJ databases">
        <title>Genomic Encyclopedia of Type Strains, Phase III (KMG-III): the genomes of soil and plant-associated and newly described type strains.</title>
        <authorList>
            <person name="Whitman W."/>
        </authorList>
    </citation>
    <scope>NUCLEOTIDE SEQUENCE</scope>
    <source>
        <strain evidence="2">HMT 1</strain>
    </source>
</reference>
<feature type="coiled-coil region" evidence="1">
    <location>
        <begin position="273"/>
        <end position="300"/>
    </location>
</feature>
<dbReference type="PANTHER" id="PTHR30203">
    <property type="entry name" value="OUTER MEMBRANE CATION EFFLUX PROTEIN"/>
    <property type="match status" value="1"/>
</dbReference>
<evidence type="ECO:0000313" key="2">
    <source>
        <dbReference type="EMBL" id="MCS3903793.1"/>
    </source>
</evidence>
<dbReference type="InterPro" id="IPR010131">
    <property type="entry name" value="MdtP/NodT-like"/>
</dbReference>
<dbReference type="GO" id="GO:0015562">
    <property type="term" value="F:efflux transmembrane transporter activity"/>
    <property type="evidence" value="ECO:0007669"/>
    <property type="project" value="InterPro"/>
</dbReference>
<dbReference type="PROSITE" id="PS51257">
    <property type="entry name" value="PROKAR_LIPOPROTEIN"/>
    <property type="match status" value="1"/>
</dbReference>
<keyword evidence="3" id="KW-1185">Reference proteome</keyword>
<gene>
    <name evidence="2" type="ORF">J2T55_001825</name>
</gene>
<protein>
    <submittedName>
        <fullName evidence="2">Cobalt-zinc-cadmium efflux system outer membrane protein</fullName>
    </submittedName>
</protein>
<organism evidence="2 3">
    <name type="scientific">Methylohalomonas lacus</name>
    <dbReference type="NCBI Taxonomy" id="398773"/>
    <lineage>
        <taxon>Bacteria</taxon>
        <taxon>Pseudomonadati</taxon>
        <taxon>Pseudomonadota</taxon>
        <taxon>Gammaproteobacteria</taxon>
        <taxon>Methylohalomonadales</taxon>
        <taxon>Methylohalomonadaceae</taxon>
        <taxon>Methylohalomonas</taxon>
    </lineage>
</organism>
<dbReference type="EMBL" id="JANUCT010000012">
    <property type="protein sequence ID" value="MCS3903793.1"/>
    <property type="molecule type" value="Genomic_DNA"/>
</dbReference>
<feature type="coiled-coil region" evidence="1">
    <location>
        <begin position="209"/>
        <end position="236"/>
    </location>
</feature>
<dbReference type="AlphaFoldDB" id="A0AAE3HNM1"/>
<keyword evidence="1" id="KW-0175">Coiled coil</keyword>
<dbReference type="Proteomes" id="UP001204445">
    <property type="component" value="Unassembled WGS sequence"/>
</dbReference>
<evidence type="ECO:0000256" key="1">
    <source>
        <dbReference type="SAM" id="Coils"/>
    </source>
</evidence>